<reference evidence="4 5" key="1">
    <citation type="journal article" date="2022" name="Environ. Microbiol. Rep.">
        <title>Eco-phylogenetic analyses reveal divergent evolution of vitamin B12 metabolism in the marine bacterial family 'Psychromonadaceae'.</title>
        <authorList>
            <person name="Jin X."/>
            <person name="Yang Y."/>
            <person name="Cao H."/>
            <person name="Gao B."/>
            <person name="Zhao Z."/>
        </authorList>
    </citation>
    <scope>NUCLEOTIDE SEQUENCE [LARGE SCALE GENOMIC DNA]</scope>
    <source>
        <strain evidence="4 5">MKS20</strain>
    </source>
</reference>
<evidence type="ECO:0000259" key="3">
    <source>
        <dbReference type="Pfam" id="PF21378"/>
    </source>
</evidence>
<name>A0ABS8WDT5_9GAMM</name>
<dbReference type="SUPFAM" id="SSF55347">
    <property type="entry name" value="Glyceraldehyde-3-phosphate dehydrogenase-like, C-terminal domain"/>
    <property type="match status" value="1"/>
</dbReference>
<proteinExistence type="predicted"/>
<sequence length="310" mass="35499">MAITGKLRIALVGLGDIAQKAWLPIVCQHPEVEPIFCTRNSDTLSRLAQQYRIKETYTDINDAINAAPDAIMIHSATESHFEIASASIKAGIATLIDKPISDNFEQVNQLINLAKANNTPLCTGFNRRFAPLLQPLKTEQLNHLRWQKNRHNLPGNIRQFIFDDFIHVVDSLLYFGRPATPIEPQIHFVMKQQQLAAVFLRIASENTLIEGSMNRISGQTFERIEAFSDNQHWQVDNLRQGQHFSDNMTNPMLFSDWQSTLYKRGFDDLLDSWLSQIKKGQPQHDYLDSLLTTHQLCERIVKYIEAKTNE</sequence>
<dbReference type="SUPFAM" id="SSF51735">
    <property type="entry name" value="NAD(P)-binding Rossmann-fold domains"/>
    <property type="match status" value="1"/>
</dbReference>
<dbReference type="EMBL" id="JAIMJA010000017">
    <property type="protein sequence ID" value="MCE2596292.1"/>
    <property type="molecule type" value="Genomic_DNA"/>
</dbReference>
<evidence type="ECO:0000256" key="1">
    <source>
        <dbReference type="ARBA" id="ARBA00022729"/>
    </source>
</evidence>
<organism evidence="4 5">
    <name type="scientific">Motilimonas cestriensis</name>
    <dbReference type="NCBI Taxonomy" id="2742685"/>
    <lineage>
        <taxon>Bacteria</taxon>
        <taxon>Pseudomonadati</taxon>
        <taxon>Pseudomonadota</taxon>
        <taxon>Gammaproteobacteria</taxon>
        <taxon>Alteromonadales</taxon>
        <taxon>Alteromonadales genera incertae sedis</taxon>
        <taxon>Motilimonas</taxon>
    </lineage>
</organism>
<dbReference type="Gene3D" id="3.30.360.10">
    <property type="entry name" value="Dihydrodipicolinate Reductase, domain 2"/>
    <property type="match status" value="1"/>
</dbReference>
<dbReference type="InterPro" id="IPR048477">
    <property type="entry name" value="YceM-like_C"/>
</dbReference>
<dbReference type="PANTHER" id="PTHR43708:SF4">
    <property type="entry name" value="OXIDOREDUCTASE YCEM-RELATED"/>
    <property type="match status" value="1"/>
</dbReference>
<protein>
    <submittedName>
        <fullName evidence="4">Gfo/Idh/MocA family oxidoreductase</fullName>
    </submittedName>
</protein>
<feature type="domain" description="Gfo/Idh/MocA-like oxidoreductase N-terminal" evidence="2">
    <location>
        <begin position="7"/>
        <end position="123"/>
    </location>
</feature>
<dbReference type="Gene3D" id="3.40.50.720">
    <property type="entry name" value="NAD(P)-binding Rossmann-like Domain"/>
    <property type="match status" value="1"/>
</dbReference>
<dbReference type="Proteomes" id="UP001201273">
    <property type="component" value="Unassembled WGS sequence"/>
</dbReference>
<evidence type="ECO:0000313" key="4">
    <source>
        <dbReference type="EMBL" id="MCE2596292.1"/>
    </source>
</evidence>
<evidence type="ECO:0000313" key="5">
    <source>
        <dbReference type="Proteomes" id="UP001201273"/>
    </source>
</evidence>
<dbReference type="RefSeq" id="WP_233053937.1">
    <property type="nucleotide sequence ID" value="NZ_JAIMJA010000017.1"/>
</dbReference>
<evidence type="ECO:0000259" key="2">
    <source>
        <dbReference type="Pfam" id="PF01408"/>
    </source>
</evidence>
<gene>
    <name evidence="4" type="ORF">K6Y31_15935</name>
</gene>
<dbReference type="Pfam" id="PF21378">
    <property type="entry name" value="YceM-like_C"/>
    <property type="match status" value="1"/>
</dbReference>
<comment type="caution">
    <text evidence="4">The sequence shown here is derived from an EMBL/GenBank/DDBJ whole genome shotgun (WGS) entry which is preliminary data.</text>
</comment>
<dbReference type="InterPro" id="IPR000683">
    <property type="entry name" value="Gfo/Idh/MocA-like_OxRdtase_N"/>
</dbReference>
<accession>A0ABS8WDT5</accession>
<dbReference type="InterPro" id="IPR051317">
    <property type="entry name" value="Gfo/Idh/MocA_oxidoreduct"/>
</dbReference>
<keyword evidence="1" id="KW-0732">Signal</keyword>
<dbReference type="InterPro" id="IPR036291">
    <property type="entry name" value="NAD(P)-bd_dom_sf"/>
</dbReference>
<dbReference type="PANTHER" id="PTHR43708">
    <property type="entry name" value="CONSERVED EXPRESSED OXIDOREDUCTASE (EUROFUNG)"/>
    <property type="match status" value="1"/>
</dbReference>
<feature type="domain" description="YceM-like C-terminal" evidence="3">
    <location>
        <begin position="138"/>
        <end position="242"/>
    </location>
</feature>
<keyword evidence="5" id="KW-1185">Reference proteome</keyword>
<dbReference type="Pfam" id="PF01408">
    <property type="entry name" value="GFO_IDH_MocA"/>
    <property type="match status" value="1"/>
</dbReference>